<dbReference type="PANTHER" id="PTHR16943:SF8">
    <property type="entry name" value="2-METHYLCITRATE DEHYDRATASE"/>
    <property type="match status" value="1"/>
</dbReference>
<dbReference type="InterPro" id="IPR042188">
    <property type="entry name" value="MmgE/PrpD_sf_2"/>
</dbReference>
<feature type="domain" description="MmgE/PrpD N-terminal" evidence="2">
    <location>
        <begin position="61"/>
        <end position="199"/>
    </location>
</feature>
<dbReference type="InterPro" id="IPR045336">
    <property type="entry name" value="MmgE_PrpD_N"/>
</dbReference>
<dbReference type="Proteomes" id="UP000515947">
    <property type="component" value="Chromosome"/>
</dbReference>
<accession>A0A7G9RE76</accession>
<protein>
    <submittedName>
        <fullName evidence="4">MmgE/PrpD family protein</fullName>
    </submittedName>
</protein>
<reference evidence="4 5" key="1">
    <citation type="submission" date="2020-08" db="EMBL/GenBank/DDBJ databases">
        <title>Genome sequence of Nocardioides mesophilus KACC 16243T.</title>
        <authorList>
            <person name="Hyun D.-W."/>
            <person name="Bae J.-W."/>
        </authorList>
    </citation>
    <scope>NUCLEOTIDE SEQUENCE [LARGE SCALE GENOMIC DNA]</scope>
    <source>
        <strain evidence="4 5">KACC 16243</strain>
    </source>
</reference>
<dbReference type="Gene3D" id="1.10.4100.10">
    <property type="entry name" value="2-methylcitrate dehydratase PrpD"/>
    <property type="match status" value="1"/>
</dbReference>
<name>A0A7G9RE76_9ACTN</name>
<comment type="similarity">
    <text evidence="1">Belongs to the PrpD family.</text>
</comment>
<feature type="domain" description="MmgE/PrpD C-terminal" evidence="3">
    <location>
        <begin position="229"/>
        <end position="376"/>
    </location>
</feature>
<dbReference type="PANTHER" id="PTHR16943">
    <property type="entry name" value="2-METHYLCITRATE DEHYDRATASE-RELATED"/>
    <property type="match status" value="1"/>
</dbReference>
<dbReference type="EMBL" id="CP060713">
    <property type="protein sequence ID" value="QNN53901.1"/>
    <property type="molecule type" value="Genomic_DNA"/>
</dbReference>
<dbReference type="InterPro" id="IPR005656">
    <property type="entry name" value="MmgE_PrpD"/>
</dbReference>
<dbReference type="InterPro" id="IPR042183">
    <property type="entry name" value="MmgE/PrpD_sf_1"/>
</dbReference>
<sequence length="409" mass="42092">MSGTVRAASELASWATTYQPSAADLELADRSLTDTVAVALASRAEPIHRVSAALSDAGRWAVAAHILDFDDLHMPTTTHISTVCVPVALATGSGAAGYLAGAGVMARLGTMLGWRHYASGWHATTTTGALAAAAVASHARGFDAEQTARALALAVPASGGVQRSFGTDAKSLQVGFAVESGTRAVELVAAGASAEPAAVDAWMALVGGTPAPVDAGGPAVPDGLAIKIYPCCYALQRPIAATASLADGVDLADVRRIVVRTPEGTVTPLIHRRPRTGLESKFSLEYAVAVALLDRHPGFASFTDEAVQRPEARRLLELVEVELTPGGDWLLAGEAEIEVHTSGGVAATTLAQPPGSPQRPPTGSELAVKLADCLTGLDLEPARIGWDTAADLLHRHLPRRRADGAGLTA</sequence>
<keyword evidence="5" id="KW-1185">Reference proteome</keyword>
<dbReference type="InterPro" id="IPR036148">
    <property type="entry name" value="MmgE/PrpD_sf"/>
</dbReference>
<evidence type="ECO:0000256" key="1">
    <source>
        <dbReference type="ARBA" id="ARBA00006174"/>
    </source>
</evidence>
<organism evidence="4 5">
    <name type="scientific">Nocardioides mesophilus</name>
    <dbReference type="NCBI Taxonomy" id="433659"/>
    <lineage>
        <taxon>Bacteria</taxon>
        <taxon>Bacillati</taxon>
        <taxon>Actinomycetota</taxon>
        <taxon>Actinomycetes</taxon>
        <taxon>Propionibacteriales</taxon>
        <taxon>Nocardioidaceae</taxon>
        <taxon>Nocardioides</taxon>
    </lineage>
</organism>
<evidence type="ECO:0000259" key="2">
    <source>
        <dbReference type="Pfam" id="PF03972"/>
    </source>
</evidence>
<gene>
    <name evidence="4" type="ORF">H9L09_05800</name>
</gene>
<dbReference type="Pfam" id="PF03972">
    <property type="entry name" value="MmgE_PrpD_N"/>
    <property type="match status" value="1"/>
</dbReference>
<evidence type="ECO:0000313" key="4">
    <source>
        <dbReference type="EMBL" id="QNN53901.1"/>
    </source>
</evidence>
<dbReference type="SUPFAM" id="SSF103378">
    <property type="entry name" value="2-methylcitrate dehydratase PrpD"/>
    <property type="match status" value="1"/>
</dbReference>
<proteinExistence type="inferred from homology"/>
<dbReference type="KEGG" id="nmes:H9L09_05800"/>
<evidence type="ECO:0000259" key="3">
    <source>
        <dbReference type="Pfam" id="PF19305"/>
    </source>
</evidence>
<dbReference type="Pfam" id="PF19305">
    <property type="entry name" value="MmgE_PrpD_C"/>
    <property type="match status" value="1"/>
</dbReference>
<dbReference type="RefSeq" id="WP_187579745.1">
    <property type="nucleotide sequence ID" value="NZ_CP060713.1"/>
</dbReference>
<dbReference type="AlphaFoldDB" id="A0A7G9RE76"/>
<dbReference type="GO" id="GO:0016829">
    <property type="term" value="F:lyase activity"/>
    <property type="evidence" value="ECO:0007669"/>
    <property type="project" value="InterPro"/>
</dbReference>
<dbReference type="InterPro" id="IPR045337">
    <property type="entry name" value="MmgE_PrpD_C"/>
</dbReference>
<evidence type="ECO:0000313" key="5">
    <source>
        <dbReference type="Proteomes" id="UP000515947"/>
    </source>
</evidence>
<dbReference type="Gene3D" id="3.30.1330.120">
    <property type="entry name" value="2-methylcitrate dehydratase PrpD"/>
    <property type="match status" value="1"/>
</dbReference>